<evidence type="ECO:0000313" key="2">
    <source>
        <dbReference type="EMBL" id="KAK6796473.1"/>
    </source>
</evidence>
<accession>A0AAN8TXC0</accession>
<comment type="caution">
    <text evidence="2">The sequence shown here is derived from an EMBL/GenBank/DDBJ whole genome shotgun (WGS) entry which is preliminary data.</text>
</comment>
<keyword evidence="3" id="KW-1185">Reference proteome</keyword>
<organism evidence="2 3">
    <name type="scientific">Solanum bulbocastanum</name>
    <name type="common">Wild potato</name>
    <dbReference type="NCBI Taxonomy" id="147425"/>
    <lineage>
        <taxon>Eukaryota</taxon>
        <taxon>Viridiplantae</taxon>
        <taxon>Streptophyta</taxon>
        <taxon>Embryophyta</taxon>
        <taxon>Tracheophyta</taxon>
        <taxon>Spermatophyta</taxon>
        <taxon>Magnoliopsida</taxon>
        <taxon>eudicotyledons</taxon>
        <taxon>Gunneridae</taxon>
        <taxon>Pentapetalae</taxon>
        <taxon>asterids</taxon>
        <taxon>lamiids</taxon>
        <taxon>Solanales</taxon>
        <taxon>Solanaceae</taxon>
        <taxon>Solanoideae</taxon>
        <taxon>Solaneae</taxon>
        <taxon>Solanum</taxon>
    </lineage>
</organism>
<evidence type="ECO:0000259" key="1">
    <source>
        <dbReference type="Pfam" id="PF14111"/>
    </source>
</evidence>
<protein>
    <recommendedName>
        <fullName evidence="1">DUF4283 domain-containing protein</fullName>
    </recommendedName>
</protein>
<gene>
    <name evidence="2" type="ORF">RDI58_004174</name>
</gene>
<name>A0AAN8TXC0_SOLBU</name>
<evidence type="ECO:0000313" key="3">
    <source>
        <dbReference type="Proteomes" id="UP001371456"/>
    </source>
</evidence>
<feature type="domain" description="DUF4283" evidence="1">
    <location>
        <begin position="1"/>
        <end position="63"/>
    </location>
</feature>
<dbReference type="PANTHER" id="PTHR33233">
    <property type="entry name" value="ENDONUCLEASE/EXONUCLEASE/PHOSPHATASE"/>
    <property type="match status" value="1"/>
</dbReference>
<dbReference type="AlphaFoldDB" id="A0AAN8TXC0"/>
<dbReference type="Pfam" id="PF14111">
    <property type="entry name" value="DUF4283"/>
    <property type="match status" value="1"/>
</dbReference>
<reference evidence="2 3" key="1">
    <citation type="submission" date="2024-02" db="EMBL/GenBank/DDBJ databases">
        <title>de novo genome assembly of Solanum bulbocastanum strain 11H21.</title>
        <authorList>
            <person name="Hosaka A.J."/>
        </authorList>
    </citation>
    <scope>NUCLEOTIDE SEQUENCE [LARGE SCALE GENOMIC DNA]</scope>
    <source>
        <tissue evidence="2">Young leaves</tissue>
    </source>
</reference>
<proteinExistence type="predicted"/>
<dbReference type="PANTHER" id="PTHR33233:SF17">
    <property type="entry name" value="DUF4283 DOMAIN-CONTAINING PROTEIN"/>
    <property type="match status" value="1"/>
</dbReference>
<dbReference type="InterPro" id="IPR025558">
    <property type="entry name" value="DUF4283"/>
</dbReference>
<dbReference type="Proteomes" id="UP001371456">
    <property type="component" value="Unassembled WGS sequence"/>
</dbReference>
<dbReference type="EMBL" id="JBANQN010000002">
    <property type="protein sequence ID" value="KAK6796473.1"/>
    <property type="molecule type" value="Genomic_DNA"/>
</dbReference>
<sequence>MKKIAKRVWGFVKTPKRLIHDKGYFIFKFYTRKDKEEVLKYGPYYFNNRPVILKQWEIDFDFAQEKLSLIPIWVKFPGSPVGYWPAEALTKVASAVGRPLHTDNVTANADKISYARVLIKKADVTVVRNAPEIKARKNRVRYKKPTVKTWREIKDNRLILVPNSNTMSTEITVEKLKLTGSGKKQLNIEVEEVPTLEPIRE</sequence>